<dbReference type="PANTHER" id="PTHR46481">
    <property type="entry name" value="ZINC FINGER BED DOMAIN-CONTAINING PROTEIN 4"/>
    <property type="match status" value="1"/>
</dbReference>
<keyword evidence="5" id="KW-0805">Transcription regulation</keyword>
<feature type="domain" description="BED-type" evidence="8">
    <location>
        <begin position="6"/>
        <end position="36"/>
    </location>
</feature>
<evidence type="ECO:0000256" key="4">
    <source>
        <dbReference type="ARBA" id="ARBA00022833"/>
    </source>
</evidence>
<dbReference type="PANTHER" id="PTHR46481:SF10">
    <property type="entry name" value="ZINC FINGER BED DOMAIN-CONTAINING PROTEIN 39"/>
    <property type="match status" value="1"/>
</dbReference>
<evidence type="ECO:0000256" key="5">
    <source>
        <dbReference type="ARBA" id="ARBA00023015"/>
    </source>
</evidence>
<keyword evidence="3" id="KW-0863">Zinc-finger</keyword>
<dbReference type="AlphaFoldDB" id="A0A814LXH4"/>
<dbReference type="InterPro" id="IPR036236">
    <property type="entry name" value="Znf_C2H2_sf"/>
</dbReference>
<evidence type="ECO:0000256" key="7">
    <source>
        <dbReference type="ARBA" id="ARBA00023242"/>
    </source>
</evidence>
<keyword evidence="2" id="KW-0479">Metal-binding</keyword>
<evidence type="ECO:0000256" key="6">
    <source>
        <dbReference type="ARBA" id="ARBA00023163"/>
    </source>
</evidence>
<evidence type="ECO:0000256" key="2">
    <source>
        <dbReference type="ARBA" id="ARBA00022723"/>
    </source>
</evidence>
<evidence type="ECO:0000259" key="8">
    <source>
        <dbReference type="Pfam" id="PF02892"/>
    </source>
</evidence>
<gene>
    <name evidence="9" type="ORF">OXX778_LOCUS19730</name>
</gene>
<dbReference type="GO" id="GO:0009791">
    <property type="term" value="P:post-embryonic development"/>
    <property type="evidence" value="ECO:0007669"/>
    <property type="project" value="UniProtKB-ARBA"/>
</dbReference>
<accession>A0A814LXH4</accession>
<sequence>MVIVKEIRIKCNYCTIHYSYGNGATSNIINHLRTMHLDKLENEELCDRVTSHYIDSDFYLKSAPLAVKHLPGQHKKEKIKDKLLDLMEKWSITDKVFGFVSDHASNVIDIAFNINNLLNQNHPTNKYNIVQFGCTINLLNLIIKIITKFTKINGELDIVNFGNVNEDEFVQSNDKCWDLLTILTKSELETMNYYVNIVKNAVKTQNSLNIKDHQLIKDVTPLWNSTYLMFERVYEQADAINEALKSREFCRKFDVFKLNEEEKESMEEIIIVLACFNDATVILSGSYFTTLSLVIPAIETLRNELVILKNDKPLTKCLKVYALLDQFLPK</sequence>
<evidence type="ECO:0000256" key="3">
    <source>
        <dbReference type="ARBA" id="ARBA00022771"/>
    </source>
</evidence>
<evidence type="ECO:0000313" key="9">
    <source>
        <dbReference type="EMBL" id="CAF1071107.1"/>
    </source>
</evidence>
<keyword evidence="10" id="KW-1185">Reference proteome</keyword>
<dbReference type="SUPFAM" id="SSF53098">
    <property type="entry name" value="Ribonuclease H-like"/>
    <property type="match status" value="1"/>
</dbReference>
<dbReference type="GO" id="GO:0008270">
    <property type="term" value="F:zinc ion binding"/>
    <property type="evidence" value="ECO:0007669"/>
    <property type="project" value="UniProtKB-KW"/>
</dbReference>
<dbReference type="GO" id="GO:0003677">
    <property type="term" value="F:DNA binding"/>
    <property type="evidence" value="ECO:0007669"/>
    <property type="project" value="InterPro"/>
</dbReference>
<protein>
    <recommendedName>
        <fullName evidence="8">BED-type domain-containing protein</fullName>
    </recommendedName>
</protein>
<organism evidence="9 10">
    <name type="scientific">Brachionus calyciflorus</name>
    <dbReference type="NCBI Taxonomy" id="104777"/>
    <lineage>
        <taxon>Eukaryota</taxon>
        <taxon>Metazoa</taxon>
        <taxon>Spiralia</taxon>
        <taxon>Gnathifera</taxon>
        <taxon>Rotifera</taxon>
        <taxon>Eurotatoria</taxon>
        <taxon>Monogononta</taxon>
        <taxon>Pseudotrocha</taxon>
        <taxon>Ploima</taxon>
        <taxon>Brachionidae</taxon>
        <taxon>Brachionus</taxon>
    </lineage>
</organism>
<dbReference type="SUPFAM" id="SSF57667">
    <property type="entry name" value="beta-beta-alpha zinc fingers"/>
    <property type="match status" value="1"/>
</dbReference>
<dbReference type="Proteomes" id="UP000663879">
    <property type="component" value="Unassembled WGS sequence"/>
</dbReference>
<name>A0A814LXH4_9BILA</name>
<proteinExistence type="predicted"/>
<dbReference type="OrthoDB" id="6619648at2759"/>
<dbReference type="Pfam" id="PF02892">
    <property type="entry name" value="zf-BED"/>
    <property type="match status" value="1"/>
</dbReference>
<keyword evidence="7" id="KW-0539">Nucleus</keyword>
<dbReference type="EMBL" id="CAJNOC010006138">
    <property type="protein sequence ID" value="CAF1071107.1"/>
    <property type="molecule type" value="Genomic_DNA"/>
</dbReference>
<comment type="subcellular location">
    <subcellularLocation>
        <location evidence="1">Nucleus</location>
    </subcellularLocation>
</comment>
<evidence type="ECO:0000256" key="1">
    <source>
        <dbReference type="ARBA" id="ARBA00004123"/>
    </source>
</evidence>
<reference evidence="9" key="1">
    <citation type="submission" date="2021-02" db="EMBL/GenBank/DDBJ databases">
        <authorList>
            <person name="Nowell W R."/>
        </authorList>
    </citation>
    <scope>NUCLEOTIDE SEQUENCE</scope>
    <source>
        <strain evidence="9">Ploen Becks lab</strain>
    </source>
</reference>
<dbReference type="InterPro" id="IPR003656">
    <property type="entry name" value="Znf_BED"/>
</dbReference>
<keyword evidence="4" id="KW-0862">Zinc</keyword>
<dbReference type="GO" id="GO:0005634">
    <property type="term" value="C:nucleus"/>
    <property type="evidence" value="ECO:0007669"/>
    <property type="project" value="UniProtKB-SubCell"/>
</dbReference>
<dbReference type="InterPro" id="IPR012337">
    <property type="entry name" value="RNaseH-like_sf"/>
</dbReference>
<dbReference type="InterPro" id="IPR052035">
    <property type="entry name" value="ZnF_BED_domain_contain"/>
</dbReference>
<comment type="caution">
    <text evidence="9">The sequence shown here is derived from an EMBL/GenBank/DDBJ whole genome shotgun (WGS) entry which is preliminary data.</text>
</comment>
<evidence type="ECO:0000313" key="10">
    <source>
        <dbReference type="Proteomes" id="UP000663879"/>
    </source>
</evidence>
<keyword evidence="6" id="KW-0804">Transcription</keyword>